<dbReference type="KEGG" id="agv:OJF2_33580"/>
<comment type="catalytic activity">
    <reaction evidence="3">
        <text>[protein]-L-glutamate 5-O-methyl ester + H2O = L-glutamyl-[protein] + methanol + H(+)</text>
        <dbReference type="Rhea" id="RHEA:23236"/>
        <dbReference type="Rhea" id="RHEA-COMP:10208"/>
        <dbReference type="Rhea" id="RHEA-COMP:10311"/>
        <dbReference type="ChEBI" id="CHEBI:15377"/>
        <dbReference type="ChEBI" id="CHEBI:15378"/>
        <dbReference type="ChEBI" id="CHEBI:17790"/>
        <dbReference type="ChEBI" id="CHEBI:29973"/>
        <dbReference type="ChEBI" id="CHEBI:82795"/>
        <dbReference type="EC" id="3.1.1.61"/>
    </reaction>
</comment>
<sequence length="346" mass="36916">MARRDIIVVGASAGGVEALKELVAGLPAGFPASLFVVCHFPAGARSVLPRILSRSGSLLATHAADGEEFNPGQVYVAPPNFHMLLAPGSRIRLSRGARENHHRPAIDPLFRSAARHYGARVIALVLSGALHDGTAGLMAVRAAGGVSLVQDPADAVIASMPENAIRLARVDHVIKLAELAPRLVELVQRNDAPDQVAKAMDPIERMNEIAARDMLRQANDGRRGEVSVLTCPECGGTLWQVDEAGILRFRCHVGHAYNGELLLSEQSEALEAALWTAVRTFKEKWVLASQFANHQRAGGDFEVAARYDEQAKQAAEFGDLIERHLLVGSPTGGVPPDGSPGTRAKG</sequence>
<keyword evidence="7" id="KW-1185">Reference proteome</keyword>
<dbReference type="AlphaFoldDB" id="A0A5B9W3J6"/>
<evidence type="ECO:0000256" key="1">
    <source>
        <dbReference type="ARBA" id="ARBA00022801"/>
    </source>
</evidence>
<feature type="domain" description="CheB-type methylesterase" evidence="5">
    <location>
        <begin position="1"/>
        <end position="190"/>
    </location>
</feature>
<dbReference type="Gene3D" id="3.40.50.180">
    <property type="entry name" value="Methylesterase CheB, C-terminal domain"/>
    <property type="match status" value="1"/>
</dbReference>
<dbReference type="SUPFAM" id="SSF52738">
    <property type="entry name" value="Methylesterase CheB, C-terminal domain"/>
    <property type="match status" value="1"/>
</dbReference>
<dbReference type="Pfam" id="PF01339">
    <property type="entry name" value="CheB_methylest"/>
    <property type="match status" value="1"/>
</dbReference>
<feature type="active site" evidence="4">
    <location>
        <position position="132"/>
    </location>
</feature>
<evidence type="ECO:0000256" key="2">
    <source>
        <dbReference type="ARBA" id="ARBA00039140"/>
    </source>
</evidence>
<dbReference type="EMBL" id="CP042997">
    <property type="protein sequence ID" value="QEH34814.1"/>
    <property type="molecule type" value="Genomic_DNA"/>
</dbReference>
<dbReference type="GO" id="GO:0000156">
    <property type="term" value="F:phosphorelay response regulator activity"/>
    <property type="evidence" value="ECO:0007669"/>
    <property type="project" value="InterPro"/>
</dbReference>
<evidence type="ECO:0000313" key="6">
    <source>
        <dbReference type="EMBL" id="QEH34814.1"/>
    </source>
</evidence>
<accession>A0A5B9W3J6</accession>
<dbReference type="EC" id="3.1.1.61" evidence="2"/>
<reference evidence="6 7" key="1">
    <citation type="submission" date="2019-08" db="EMBL/GenBank/DDBJ databases">
        <title>Deep-cultivation of Planctomycetes and their phenomic and genomic characterization uncovers novel biology.</title>
        <authorList>
            <person name="Wiegand S."/>
            <person name="Jogler M."/>
            <person name="Boedeker C."/>
            <person name="Pinto D."/>
            <person name="Vollmers J."/>
            <person name="Rivas-Marin E."/>
            <person name="Kohn T."/>
            <person name="Peeters S.H."/>
            <person name="Heuer A."/>
            <person name="Rast P."/>
            <person name="Oberbeckmann S."/>
            <person name="Bunk B."/>
            <person name="Jeske O."/>
            <person name="Meyerdierks A."/>
            <person name="Storesund J.E."/>
            <person name="Kallscheuer N."/>
            <person name="Luecker S."/>
            <person name="Lage O.M."/>
            <person name="Pohl T."/>
            <person name="Merkel B.J."/>
            <person name="Hornburger P."/>
            <person name="Mueller R.-W."/>
            <person name="Bruemmer F."/>
            <person name="Labrenz M."/>
            <person name="Spormann A.M."/>
            <person name="Op den Camp H."/>
            <person name="Overmann J."/>
            <person name="Amann R."/>
            <person name="Jetten M.S.M."/>
            <person name="Mascher T."/>
            <person name="Medema M.H."/>
            <person name="Devos D.P."/>
            <person name="Kaster A.-K."/>
            <person name="Ovreas L."/>
            <person name="Rohde M."/>
            <person name="Galperin M.Y."/>
            <person name="Jogler C."/>
        </authorList>
    </citation>
    <scope>NUCLEOTIDE SEQUENCE [LARGE SCALE GENOMIC DNA]</scope>
    <source>
        <strain evidence="6 7">OJF2</strain>
    </source>
</reference>
<dbReference type="CDD" id="cd16433">
    <property type="entry name" value="CheB"/>
    <property type="match status" value="1"/>
</dbReference>
<gene>
    <name evidence="6" type="primary">cheB_4</name>
    <name evidence="6" type="ORF">OJF2_33580</name>
</gene>
<dbReference type="RefSeq" id="WP_168221842.1">
    <property type="nucleotide sequence ID" value="NZ_CP042997.1"/>
</dbReference>
<dbReference type="PANTHER" id="PTHR42872:SF6">
    <property type="entry name" value="PROTEIN-GLUTAMATE METHYLESTERASE_PROTEIN-GLUTAMINE GLUTAMINASE"/>
    <property type="match status" value="1"/>
</dbReference>
<dbReference type="GO" id="GO:0008984">
    <property type="term" value="F:protein-glutamate methylesterase activity"/>
    <property type="evidence" value="ECO:0007669"/>
    <property type="project" value="UniProtKB-EC"/>
</dbReference>
<feature type="active site" evidence="4">
    <location>
        <position position="12"/>
    </location>
</feature>
<dbReference type="Proteomes" id="UP000324233">
    <property type="component" value="Chromosome"/>
</dbReference>
<evidence type="ECO:0000256" key="3">
    <source>
        <dbReference type="ARBA" id="ARBA00048267"/>
    </source>
</evidence>
<evidence type="ECO:0000313" key="7">
    <source>
        <dbReference type="Proteomes" id="UP000324233"/>
    </source>
</evidence>
<feature type="active site" evidence="4">
    <location>
        <position position="39"/>
    </location>
</feature>
<dbReference type="GO" id="GO:0006935">
    <property type="term" value="P:chemotaxis"/>
    <property type="evidence" value="ECO:0007669"/>
    <property type="project" value="UniProtKB-UniRule"/>
</dbReference>
<proteinExistence type="predicted"/>
<organism evidence="6 7">
    <name type="scientific">Aquisphaera giovannonii</name>
    <dbReference type="NCBI Taxonomy" id="406548"/>
    <lineage>
        <taxon>Bacteria</taxon>
        <taxon>Pseudomonadati</taxon>
        <taxon>Planctomycetota</taxon>
        <taxon>Planctomycetia</taxon>
        <taxon>Isosphaerales</taxon>
        <taxon>Isosphaeraceae</taxon>
        <taxon>Aquisphaera</taxon>
    </lineage>
</organism>
<dbReference type="PIRSF" id="PIRSF036461">
    <property type="entry name" value="Chmtx_methlestr"/>
    <property type="match status" value="1"/>
</dbReference>
<name>A0A5B9W3J6_9BACT</name>
<dbReference type="InterPro" id="IPR035909">
    <property type="entry name" value="CheB_C"/>
</dbReference>
<dbReference type="GO" id="GO:0005737">
    <property type="term" value="C:cytoplasm"/>
    <property type="evidence" value="ECO:0007669"/>
    <property type="project" value="InterPro"/>
</dbReference>
<dbReference type="InterPro" id="IPR011247">
    <property type="entry name" value="Chemotax_prot-Glu_Me-esterase"/>
</dbReference>
<evidence type="ECO:0000259" key="5">
    <source>
        <dbReference type="PROSITE" id="PS50122"/>
    </source>
</evidence>
<dbReference type="PANTHER" id="PTHR42872">
    <property type="entry name" value="PROTEIN-GLUTAMATE METHYLESTERASE/PROTEIN-GLUTAMINE GLUTAMINASE"/>
    <property type="match status" value="1"/>
</dbReference>
<keyword evidence="4" id="KW-0145">Chemotaxis</keyword>
<dbReference type="PROSITE" id="PS50122">
    <property type="entry name" value="CHEB"/>
    <property type="match status" value="1"/>
</dbReference>
<dbReference type="InterPro" id="IPR000673">
    <property type="entry name" value="Sig_transdc_resp-reg_Me-estase"/>
</dbReference>
<keyword evidence="1 4" id="KW-0378">Hydrolase</keyword>
<protein>
    <recommendedName>
        <fullName evidence="2">protein-glutamate methylesterase</fullName>
        <ecNumber evidence="2">3.1.1.61</ecNumber>
    </recommendedName>
</protein>
<evidence type="ECO:0000256" key="4">
    <source>
        <dbReference type="PROSITE-ProRule" id="PRU00050"/>
    </source>
</evidence>